<dbReference type="SUPFAM" id="SSF53448">
    <property type="entry name" value="Nucleotide-diphospho-sugar transferases"/>
    <property type="match status" value="1"/>
</dbReference>
<dbReference type="InterPro" id="IPR050834">
    <property type="entry name" value="Glycosyltransf_2"/>
</dbReference>
<dbReference type="Proteomes" id="UP000017148">
    <property type="component" value="Unassembled WGS sequence"/>
</dbReference>
<comment type="caution">
    <text evidence="2">The sequence shown here is derived from an EMBL/GenBank/DDBJ whole genome shotgun (WGS) entry which is preliminary data.</text>
</comment>
<organism evidence="2 3">
    <name type="scientific">Chitinivibrio alkaliphilus ACht1</name>
    <dbReference type="NCBI Taxonomy" id="1313304"/>
    <lineage>
        <taxon>Bacteria</taxon>
        <taxon>Pseudomonadati</taxon>
        <taxon>Fibrobacterota</taxon>
        <taxon>Chitinivibrionia</taxon>
        <taxon>Chitinivibrionales</taxon>
        <taxon>Chitinivibrionaceae</taxon>
        <taxon>Chitinivibrio</taxon>
    </lineage>
</organism>
<dbReference type="PANTHER" id="PTHR43685:SF2">
    <property type="entry name" value="GLYCOSYLTRANSFERASE 2-LIKE DOMAIN-CONTAINING PROTEIN"/>
    <property type="match status" value="1"/>
</dbReference>
<evidence type="ECO:0000313" key="2">
    <source>
        <dbReference type="EMBL" id="ERP31095.1"/>
    </source>
</evidence>
<proteinExistence type="predicted"/>
<feature type="domain" description="Glycosyltransferase 2-like" evidence="1">
    <location>
        <begin position="7"/>
        <end position="173"/>
    </location>
</feature>
<protein>
    <submittedName>
        <fullName evidence="2">Glycosyl transferase family 2 protein</fullName>
    </submittedName>
</protein>
<dbReference type="OrthoDB" id="6116224at2"/>
<dbReference type="STRING" id="1313304.CALK_2058"/>
<dbReference type="InterPro" id="IPR029044">
    <property type="entry name" value="Nucleotide-diphossugar_trans"/>
</dbReference>
<accession>U7D9K3</accession>
<reference evidence="2 3" key="1">
    <citation type="journal article" date="2013" name="Environ. Microbiol.">
        <title>Genome analysis of Chitinivibrio alkaliphilus gen. nov., sp. nov., a novel extremely haloalkaliphilic anaerobic chitinolytic bacterium from the candidate phylum Termite Group 3.</title>
        <authorList>
            <person name="Sorokin D.Y."/>
            <person name="Gumerov V.M."/>
            <person name="Rakitin A.L."/>
            <person name="Beletsky A.V."/>
            <person name="Damste J.S."/>
            <person name="Muyzer G."/>
            <person name="Mardanov A.V."/>
            <person name="Ravin N.V."/>
        </authorList>
    </citation>
    <scope>NUCLEOTIDE SEQUENCE [LARGE SCALE GENOMIC DNA]</scope>
    <source>
        <strain evidence="2 3">ACht1</strain>
    </source>
</reference>
<dbReference type="eggNOG" id="COG0463">
    <property type="taxonomic scope" value="Bacteria"/>
</dbReference>
<keyword evidence="3" id="KW-1185">Reference proteome</keyword>
<keyword evidence="2" id="KW-0808">Transferase</keyword>
<sequence length="312" mass="35457">MRTPIVIGIITYNRPRGLAALVESIARQQFDRKELSVSLIIVDNACNPNTEKQVYTLLEEHSLQGIYSTEEEQGIPYARNKVVELFLRETSGKWLAFIDDDQTVAPSWVASLVETAEETSAQVVYNRQEYVLPPGSPEWWKKSFFFQKKEVHGAKIAYFYTHGVLIHRTVFEHFPYPFDICLKKSGGSDSRFAAQVHRAGFIIVYSHTACSYEHVPASRLTYKWLYKRGLRAGALSSATGILTGKHPWYMRAKCVLRFFCWTGRAVGGILFSTLIQKKGQQARAVYELGWAVGIVMGLFGFLHDEYTTIHGE</sequence>
<dbReference type="GO" id="GO:0016740">
    <property type="term" value="F:transferase activity"/>
    <property type="evidence" value="ECO:0007669"/>
    <property type="project" value="UniProtKB-KW"/>
</dbReference>
<evidence type="ECO:0000259" key="1">
    <source>
        <dbReference type="Pfam" id="PF00535"/>
    </source>
</evidence>
<dbReference type="EMBL" id="ASJR01000020">
    <property type="protein sequence ID" value="ERP31095.1"/>
    <property type="molecule type" value="Genomic_DNA"/>
</dbReference>
<name>U7D9K3_9BACT</name>
<dbReference type="InterPro" id="IPR001173">
    <property type="entry name" value="Glyco_trans_2-like"/>
</dbReference>
<gene>
    <name evidence="2" type="ORF">CALK_2058</name>
</gene>
<dbReference type="RefSeq" id="WP_022637470.1">
    <property type="nucleotide sequence ID" value="NZ_ASJR01000020.1"/>
</dbReference>
<dbReference type="Gene3D" id="3.90.550.10">
    <property type="entry name" value="Spore Coat Polysaccharide Biosynthesis Protein SpsA, Chain A"/>
    <property type="match status" value="1"/>
</dbReference>
<dbReference type="CDD" id="cd00761">
    <property type="entry name" value="Glyco_tranf_GTA_type"/>
    <property type="match status" value="1"/>
</dbReference>
<dbReference type="AlphaFoldDB" id="U7D9K3"/>
<dbReference type="Pfam" id="PF00535">
    <property type="entry name" value="Glycos_transf_2"/>
    <property type="match status" value="1"/>
</dbReference>
<dbReference type="PANTHER" id="PTHR43685">
    <property type="entry name" value="GLYCOSYLTRANSFERASE"/>
    <property type="match status" value="1"/>
</dbReference>
<evidence type="ECO:0000313" key="3">
    <source>
        <dbReference type="Proteomes" id="UP000017148"/>
    </source>
</evidence>